<dbReference type="SUPFAM" id="SSF52540">
    <property type="entry name" value="P-loop containing nucleoside triphosphate hydrolases"/>
    <property type="match status" value="2"/>
</dbReference>
<evidence type="ECO:0000259" key="4">
    <source>
        <dbReference type="PROSITE" id="PS50893"/>
    </source>
</evidence>
<dbReference type="EMBL" id="QICC01000060">
    <property type="protein sequence ID" value="RNM40861.1"/>
    <property type="molecule type" value="Genomic_DNA"/>
</dbReference>
<dbReference type="PANTHER" id="PTHR42855">
    <property type="entry name" value="ABC TRANSPORTER ATP-BINDING SUBUNIT"/>
    <property type="match status" value="1"/>
</dbReference>
<keyword evidence="7" id="KW-1185">Reference proteome</keyword>
<sequence length="504" mass="54584">MFVTTHHLSHTYEGADASALDDVSLTFAPGWTGIVGANGAGKSTLVELVCGTLAPERGTVSPQLRGAICEQSTAEPPASLEEFACDYTSTAMKLRTLLDIDDEWLWRYGTLSHGERKRIQIACALAAEPQVLALDEPTNHLDAEARALIMRALASFKGIGLLVSHDRTLLDALVSSCVFMDAGRAVAIPGGYTQAKRELDLRQETVRTERQQARAELSRIKAESVRREGVAARADARRSARHLDKRDRDGRAKIGLAVVSGQDGKAGRLSSQMGKKIEAAEKHVASLEAKKVRRSSLELDAEPAPRKVLARVPAGILPLGEQRRLHHPELYLGNADRIGLIGKNGAGKSTLLGHVLDQVTLTEGVSYLPQEVSDAEVRALLDEVHALSSAERGRMLSIVARLESPPARVLDGNDLSPGEVRKLLIARSLLSSPHLIVMDEPTNHLDIRSVEALQDVLADCACALMLVSHDDTFLDALVHTRWFFEVDQGEGGTMPGDTHVRVAL</sequence>
<evidence type="ECO:0000256" key="2">
    <source>
        <dbReference type="ARBA" id="ARBA00022840"/>
    </source>
</evidence>
<dbReference type="Proteomes" id="UP000270112">
    <property type="component" value="Unassembled WGS sequence"/>
</dbReference>
<evidence type="ECO:0000313" key="8">
    <source>
        <dbReference type="Proteomes" id="UP000270112"/>
    </source>
</evidence>
<reference evidence="6" key="3">
    <citation type="journal article" date="2019" name="Microbiol. Resour. Announc.">
        <title>Draft Genome Sequences of Type Strains of Gordonibacter faecihominis, Paraeggerthella hongkongensis, Parvibacter caecicola,Slackia equolifaciens, Slackia faecicanis, and Slackia isoflavoniconvertens.</title>
        <authorList>
            <person name="Danylec N."/>
            <person name="Stoll D.A."/>
            <person name="Dotsch A."/>
            <person name="Huch M."/>
        </authorList>
    </citation>
    <scope>NUCLEOTIDE SEQUENCE</scope>
    <source>
        <strain evidence="6">DSM 16107</strain>
    </source>
</reference>
<dbReference type="GO" id="GO:0005524">
    <property type="term" value="F:ATP binding"/>
    <property type="evidence" value="ECO:0007669"/>
    <property type="project" value="UniProtKB-KW"/>
</dbReference>
<dbReference type="EMBL" id="PPTT01000012">
    <property type="protein sequence ID" value="RDB68900.1"/>
    <property type="molecule type" value="Genomic_DNA"/>
</dbReference>
<proteinExistence type="predicted"/>
<dbReference type="Gene3D" id="3.40.50.300">
    <property type="entry name" value="P-loop containing nucleotide triphosphate hydrolases"/>
    <property type="match status" value="3"/>
</dbReference>
<dbReference type="InterPro" id="IPR051309">
    <property type="entry name" value="ABCF_ATPase"/>
</dbReference>
<dbReference type="OrthoDB" id="3239744at2"/>
<dbReference type="RefSeq" id="WP_114546210.1">
    <property type="nucleotide sequence ID" value="NZ_PPTT01000012.1"/>
</dbReference>
<dbReference type="PROSITE" id="PS00211">
    <property type="entry name" value="ABC_TRANSPORTER_1"/>
    <property type="match status" value="1"/>
</dbReference>
<dbReference type="PROSITE" id="PS50893">
    <property type="entry name" value="ABC_TRANSPORTER_2"/>
    <property type="match status" value="2"/>
</dbReference>
<dbReference type="InterPro" id="IPR003439">
    <property type="entry name" value="ABC_transporter-like_ATP-bd"/>
</dbReference>
<protein>
    <submittedName>
        <fullName evidence="6">ABC transporter ATP-binding protein</fullName>
    </submittedName>
</protein>
<reference evidence="5 7" key="1">
    <citation type="journal article" date="2018" name="Elife">
        <title>Discovery and characterization of a prevalent human gut bacterial enzyme sufficient for the inactivation of a family of plant toxins.</title>
        <authorList>
            <person name="Koppel N."/>
            <person name="Bisanz J.E."/>
            <person name="Pandelia M.E."/>
            <person name="Turnbaugh P.J."/>
            <person name="Balskus E.P."/>
        </authorList>
    </citation>
    <scope>NUCLEOTIDE SEQUENCE [LARGE SCALE GENOMIC DNA]</scope>
    <source>
        <strain evidence="5 7">DSM 16107</strain>
    </source>
</reference>
<gene>
    <name evidence="5" type="ORF">C1876_08055</name>
    <name evidence="6" type="ORF">DMP09_12370</name>
</gene>
<dbReference type="GO" id="GO:0016887">
    <property type="term" value="F:ATP hydrolysis activity"/>
    <property type="evidence" value="ECO:0007669"/>
    <property type="project" value="InterPro"/>
</dbReference>
<feature type="coiled-coil region" evidence="3">
    <location>
        <begin position="196"/>
        <end position="223"/>
    </location>
</feature>
<keyword evidence="3" id="KW-0175">Coiled coil</keyword>
<keyword evidence="2 6" id="KW-0067">ATP-binding</keyword>
<comment type="caution">
    <text evidence="6">The sequence shown here is derived from an EMBL/GenBank/DDBJ whole genome shotgun (WGS) entry which is preliminary data.</text>
</comment>
<accession>A0A3N0IV36</accession>
<dbReference type="Proteomes" id="UP000253817">
    <property type="component" value="Unassembled WGS sequence"/>
</dbReference>
<name>A0A3N0IV36_9ACTN</name>
<organism evidence="6 8">
    <name type="scientific">Eggerthella sinensis</name>
    <dbReference type="NCBI Taxonomy" id="242230"/>
    <lineage>
        <taxon>Bacteria</taxon>
        <taxon>Bacillati</taxon>
        <taxon>Actinomycetota</taxon>
        <taxon>Coriobacteriia</taxon>
        <taxon>Eggerthellales</taxon>
        <taxon>Eggerthellaceae</taxon>
        <taxon>Eggerthella</taxon>
    </lineage>
</organism>
<dbReference type="InterPro" id="IPR017871">
    <property type="entry name" value="ABC_transporter-like_CS"/>
</dbReference>
<keyword evidence="1" id="KW-0547">Nucleotide-binding</keyword>
<dbReference type="InterPro" id="IPR003593">
    <property type="entry name" value="AAA+_ATPase"/>
</dbReference>
<dbReference type="Pfam" id="PF00005">
    <property type="entry name" value="ABC_tran"/>
    <property type="match status" value="2"/>
</dbReference>
<dbReference type="SMART" id="SM00382">
    <property type="entry name" value="AAA"/>
    <property type="match status" value="2"/>
</dbReference>
<evidence type="ECO:0000313" key="7">
    <source>
        <dbReference type="Proteomes" id="UP000253817"/>
    </source>
</evidence>
<evidence type="ECO:0000256" key="1">
    <source>
        <dbReference type="ARBA" id="ARBA00022741"/>
    </source>
</evidence>
<evidence type="ECO:0000256" key="3">
    <source>
        <dbReference type="SAM" id="Coils"/>
    </source>
</evidence>
<reference evidence="8" key="2">
    <citation type="submission" date="2018-05" db="EMBL/GenBank/DDBJ databases">
        <title>Genome Sequencing of selected type strains of the family Eggerthellaceae.</title>
        <authorList>
            <person name="Danylec N."/>
            <person name="Stoll D.A."/>
            <person name="Doetsch A."/>
            <person name="Huch M."/>
        </authorList>
    </citation>
    <scope>NUCLEOTIDE SEQUENCE [LARGE SCALE GENOMIC DNA]</scope>
    <source>
        <strain evidence="8">DSM 16107</strain>
    </source>
</reference>
<evidence type="ECO:0000313" key="5">
    <source>
        <dbReference type="EMBL" id="RDB68900.1"/>
    </source>
</evidence>
<dbReference type="PANTHER" id="PTHR42855:SF1">
    <property type="entry name" value="ABC TRANSPORTER DOMAIN-CONTAINING PROTEIN"/>
    <property type="match status" value="1"/>
</dbReference>
<dbReference type="InterPro" id="IPR027417">
    <property type="entry name" value="P-loop_NTPase"/>
</dbReference>
<feature type="domain" description="ABC transporter" evidence="4">
    <location>
        <begin position="287"/>
        <end position="504"/>
    </location>
</feature>
<dbReference type="AlphaFoldDB" id="A0A3N0IV36"/>
<evidence type="ECO:0000313" key="6">
    <source>
        <dbReference type="EMBL" id="RNM40861.1"/>
    </source>
</evidence>
<feature type="domain" description="ABC transporter" evidence="4">
    <location>
        <begin position="3"/>
        <end position="215"/>
    </location>
</feature>